<proteinExistence type="predicted"/>
<evidence type="ECO:0000313" key="1">
    <source>
        <dbReference type="EMBL" id="BCK80162.1"/>
    </source>
</evidence>
<dbReference type="KEGG" id="vfa:MM35RIKEN_23540"/>
<reference evidence="1" key="1">
    <citation type="submission" date="2020-09" db="EMBL/GenBank/DDBJ databases">
        <title>New species isolated from human feces.</title>
        <authorList>
            <person name="Kitahara M."/>
            <person name="Shigeno Y."/>
            <person name="Shime M."/>
            <person name="Matsumoto Y."/>
            <person name="Nakamura S."/>
            <person name="Motooka D."/>
            <person name="Fukuoka S."/>
            <person name="Nishikawa H."/>
            <person name="Benno Y."/>
        </authorList>
    </citation>
    <scope>NUCLEOTIDE SEQUENCE</scope>
    <source>
        <strain evidence="1">MM35</strain>
        <plasmid evidence="1">pMM35_02</plasmid>
    </source>
</reference>
<accession>A0A810Q1R4</accession>
<dbReference type="Proteomes" id="UP000681343">
    <property type="component" value="Plasmid pMM35_02"/>
</dbReference>
<gene>
    <name evidence="1" type="ORF">MM35RIKEN_23540</name>
</gene>
<evidence type="ECO:0000313" key="2">
    <source>
        <dbReference type="Proteomes" id="UP000681343"/>
    </source>
</evidence>
<protein>
    <submittedName>
        <fullName evidence="1">Uncharacterized protein</fullName>
    </submittedName>
</protein>
<keyword evidence="2" id="KW-1185">Reference proteome</keyword>
<sequence length="294" mass="34134">MGLLDKLEQVEIKADSRLPEDDLMFCETQQQAYDESCRALREIRQQWKKAIQAQRDLLGIGQDGSLPYFGSNYRFGITDLNRELEKFHSRFISELTQHFNEKYSVTISTDAIKEHLIPAEPDPYRCDMDTSKEYHRNLRALSLHYEDVVDQMFIQLDGLSFVERAYQELRIKCYKAAHSYNDKPSYDSKGDTLRFGGYFCTCDENWGREDWSLADRMKDVLAGVAHFETNTFGCKPAGFSELLGYSDVSTSVFQFPDCQKLIQLRMFKNGRVDLKFKTASIAKEFAETYLDYSC</sequence>
<dbReference type="AlphaFoldDB" id="A0A810Q1R4"/>
<dbReference type="EMBL" id="AP023417">
    <property type="protein sequence ID" value="BCK80162.1"/>
    <property type="molecule type" value="Genomic_DNA"/>
</dbReference>
<name>A0A810Q1R4_9FIRM</name>
<organism evidence="1 2">
    <name type="scientific">Vescimonas fastidiosa</name>
    <dbReference type="NCBI Taxonomy" id="2714353"/>
    <lineage>
        <taxon>Bacteria</taxon>
        <taxon>Bacillati</taxon>
        <taxon>Bacillota</taxon>
        <taxon>Clostridia</taxon>
        <taxon>Eubacteriales</taxon>
        <taxon>Oscillospiraceae</taxon>
        <taxon>Vescimonas</taxon>
    </lineage>
</organism>
<keyword evidence="1" id="KW-0614">Plasmid</keyword>
<dbReference type="RefSeq" id="WP_212822149.1">
    <property type="nucleotide sequence ID" value="NZ_AP023417.1"/>
</dbReference>
<geneLocation type="plasmid" evidence="1 2">
    <name>pMM35_02</name>
</geneLocation>